<evidence type="ECO:0000256" key="3">
    <source>
        <dbReference type="ARBA" id="ARBA00022692"/>
    </source>
</evidence>
<keyword evidence="2" id="KW-1003">Cell membrane</keyword>
<accession>A0A9X6TGR5</accession>
<evidence type="ECO:0000256" key="4">
    <source>
        <dbReference type="ARBA" id="ARBA00022741"/>
    </source>
</evidence>
<feature type="transmembrane region" description="Helical" evidence="8">
    <location>
        <begin position="166"/>
        <end position="190"/>
    </location>
</feature>
<keyword evidence="5 8" id="KW-1133">Transmembrane helix</keyword>
<evidence type="ECO:0000313" key="10">
    <source>
        <dbReference type="EMBL" id="PEA86031.1"/>
    </source>
</evidence>
<sequence>MAGNNPLDKNNLTERLDRHLDWIKSCDTKASIVIAVLGVFLTIFTSENSIKMLKQVLSQPLQHINFANLLYLLLFVISWVIFIYGVYCLVRVLVPRLSKDVLAYEGIYNDSLYFFESIAKNNFLEFKDKVTNTEEDDEIADILSQIYVNAKICTIKYSYYSKGIKCAALGIAGVLILYVIGMILVMLGGFK</sequence>
<keyword evidence="4" id="KW-0547">Nucleotide-binding</keyword>
<comment type="caution">
    <text evidence="10">The sequence shown here is derived from an EMBL/GenBank/DDBJ whole genome shotgun (WGS) entry which is preliminary data.</text>
</comment>
<evidence type="ECO:0000259" key="9">
    <source>
        <dbReference type="Pfam" id="PF18967"/>
    </source>
</evidence>
<dbReference type="GO" id="GO:0051607">
    <property type="term" value="P:defense response to virus"/>
    <property type="evidence" value="ECO:0007669"/>
    <property type="project" value="UniProtKB-KW"/>
</dbReference>
<keyword evidence="6" id="KW-0051">Antiviral defense</keyword>
<feature type="domain" description="Pycsar effector protein" evidence="9">
    <location>
        <begin position="12"/>
        <end position="180"/>
    </location>
</feature>
<feature type="transmembrane region" description="Helical" evidence="8">
    <location>
        <begin position="28"/>
        <end position="46"/>
    </location>
</feature>
<dbReference type="RefSeq" id="WP_098205538.1">
    <property type="nucleotide sequence ID" value="NZ_NTYX01000032.1"/>
</dbReference>
<feature type="transmembrane region" description="Helical" evidence="8">
    <location>
        <begin position="66"/>
        <end position="90"/>
    </location>
</feature>
<evidence type="ECO:0000256" key="5">
    <source>
        <dbReference type="ARBA" id="ARBA00022989"/>
    </source>
</evidence>
<dbReference type="InterPro" id="IPR043760">
    <property type="entry name" value="PycTM_dom"/>
</dbReference>
<gene>
    <name evidence="10" type="ORF">CON71_32300</name>
</gene>
<keyword evidence="7 8" id="KW-0472">Membrane</keyword>
<dbReference type="GO" id="GO:0000166">
    <property type="term" value="F:nucleotide binding"/>
    <property type="evidence" value="ECO:0007669"/>
    <property type="project" value="UniProtKB-KW"/>
</dbReference>
<dbReference type="EMBL" id="NVNL01000101">
    <property type="protein sequence ID" value="PEA86031.1"/>
    <property type="molecule type" value="Genomic_DNA"/>
</dbReference>
<dbReference type="AlphaFoldDB" id="A0A9X6TGR5"/>
<evidence type="ECO:0000256" key="1">
    <source>
        <dbReference type="ARBA" id="ARBA00004236"/>
    </source>
</evidence>
<organism evidence="10 11">
    <name type="scientific">Bacillus thuringiensis</name>
    <dbReference type="NCBI Taxonomy" id="1428"/>
    <lineage>
        <taxon>Bacteria</taxon>
        <taxon>Bacillati</taxon>
        <taxon>Bacillota</taxon>
        <taxon>Bacilli</taxon>
        <taxon>Bacillales</taxon>
        <taxon>Bacillaceae</taxon>
        <taxon>Bacillus</taxon>
        <taxon>Bacillus cereus group</taxon>
    </lineage>
</organism>
<evidence type="ECO:0000256" key="2">
    <source>
        <dbReference type="ARBA" id="ARBA00022475"/>
    </source>
</evidence>
<name>A0A9X6TGR5_BACTU</name>
<reference evidence="10 11" key="1">
    <citation type="submission" date="2017-09" db="EMBL/GenBank/DDBJ databases">
        <title>Large-scale bioinformatics analysis of Bacillus genomes uncovers conserved roles of natural products in bacterial physiology.</title>
        <authorList>
            <consortium name="Agbiome Team Llc"/>
            <person name="Bleich R.M."/>
            <person name="Grubbs K.J."/>
            <person name="Santa Maria K.C."/>
            <person name="Allen S.E."/>
            <person name="Farag S."/>
            <person name="Shank E.A."/>
            <person name="Bowers A."/>
        </authorList>
    </citation>
    <scope>NUCLEOTIDE SEQUENCE [LARGE SCALE GENOMIC DNA]</scope>
    <source>
        <strain evidence="10 11">AFS089089</strain>
    </source>
</reference>
<dbReference type="GO" id="GO:0005886">
    <property type="term" value="C:plasma membrane"/>
    <property type="evidence" value="ECO:0007669"/>
    <property type="project" value="UniProtKB-SubCell"/>
</dbReference>
<comment type="subcellular location">
    <subcellularLocation>
        <location evidence="1">Cell membrane</location>
    </subcellularLocation>
</comment>
<keyword evidence="3 8" id="KW-0812">Transmembrane</keyword>
<protein>
    <recommendedName>
        <fullName evidence="9">Pycsar effector protein domain-containing protein</fullName>
    </recommendedName>
</protein>
<evidence type="ECO:0000256" key="7">
    <source>
        <dbReference type="ARBA" id="ARBA00023136"/>
    </source>
</evidence>
<evidence type="ECO:0000256" key="6">
    <source>
        <dbReference type="ARBA" id="ARBA00023118"/>
    </source>
</evidence>
<proteinExistence type="predicted"/>
<dbReference type="Proteomes" id="UP000220702">
    <property type="component" value="Unassembled WGS sequence"/>
</dbReference>
<evidence type="ECO:0000313" key="11">
    <source>
        <dbReference type="Proteomes" id="UP000220702"/>
    </source>
</evidence>
<evidence type="ECO:0000256" key="8">
    <source>
        <dbReference type="SAM" id="Phobius"/>
    </source>
</evidence>
<dbReference type="Pfam" id="PF18967">
    <property type="entry name" value="PycTM"/>
    <property type="match status" value="1"/>
</dbReference>